<dbReference type="EMBL" id="JADBGQ010000052">
    <property type="protein sequence ID" value="KAG5374014.1"/>
    <property type="molecule type" value="Genomic_DNA"/>
</dbReference>
<dbReference type="InterPro" id="IPR001878">
    <property type="entry name" value="Znf_CCHC"/>
</dbReference>
<dbReference type="PANTHER" id="PTHR35046:SF22">
    <property type="entry name" value="CCHC-TYPE DOMAIN-CONTAINING PROTEIN"/>
    <property type="match status" value="1"/>
</dbReference>
<keyword evidence="1" id="KW-0862">Zinc</keyword>
<dbReference type="Gene3D" id="4.10.60.10">
    <property type="entry name" value="Zinc finger, CCHC-type"/>
    <property type="match status" value="1"/>
</dbReference>
<feature type="compositionally biased region" description="Polar residues" evidence="2">
    <location>
        <begin position="386"/>
        <end position="395"/>
    </location>
</feature>
<keyword evidence="5" id="KW-1185">Reference proteome</keyword>
<gene>
    <name evidence="4" type="primary">SC183g500010.1_BraROA</name>
    <name evidence="4" type="ORF">IGI04_042666</name>
</gene>
<feature type="compositionally biased region" description="Low complexity" evidence="2">
    <location>
        <begin position="366"/>
        <end position="384"/>
    </location>
</feature>
<evidence type="ECO:0000313" key="4">
    <source>
        <dbReference type="EMBL" id="KAG5374014.1"/>
    </source>
</evidence>
<accession>A0ABQ7KIU9</accession>
<comment type="caution">
    <text evidence="4">The sequence shown here is derived from an EMBL/GenBank/DDBJ whole genome shotgun (WGS) entry which is preliminary data.</text>
</comment>
<sequence>MSRSVHGSVHGKGQHADMCTDMVHQLSKISTRTVHGKGQHADMYGQHADMSSVHGSVHGKGQRADMCTDMVHQLSKISTRTVHGRGQHADMCGQIADMSSVCGSVHGSVHGHTRTVHGKGQHADMSSVHGSVHGKGQRADMCTDMYTDQYTDQYTNQSTGRASMLILCTRISTLELNELSDTEDGAGLVAGRNGPFSAQRKIHNKFNLGRFYTKFDQDFADVPEVPFAFSDHIQHPAKEILPILGFLSWYQSHFGWMFGLLKKSKPQQDVYFPFKTVFEKDQLIFDKKQFASNEFDFVQKQKKRQNRCDDEKWVRSGDRPFTKAKRSNCVVPDQSELHTYASLEKMLHKAIHVVRQLKKKETNNTSSAPKQQSNSSSLSNSDLKTNVLSSDKSKAVKTTSKALSTRCFKCHRVGHYANKCQKQKSLVTLEKVETEPEKEDILPIFDDYAHEPKEGSGGEQNCGHQEEPSSIHKPDRTQGEQRSDYGSFAYNPFPFNVSDLRTNLFEERGNDVPWIVDPGQDGAQLDPTKVSPSDEATMDEPEAKFGRAGRSDTYLGELVELNQSDTYIYELDELSELSDTRLELNELSDTEDGAGLVAGRNGPFSAQRKIHNKFNLGRFYTKFDQDFADVPEVPFAFSDHIQHPAKEILPILGFFTACADGRPVCADGRPVCTDGHTDTHGQPRTSCVC</sequence>
<evidence type="ECO:0000313" key="5">
    <source>
        <dbReference type="Proteomes" id="UP000823674"/>
    </source>
</evidence>
<reference evidence="4 5" key="1">
    <citation type="submission" date="2021-03" db="EMBL/GenBank/DDBJ databases">
        <authorList>
            <person name="King G.J."/>
            <person name="Bancroft I."/>
            <person name="Baten A."/>
            <person name="Bloomfield J."/>
            <person name="Borpatragohain P."/>
            <person name="He Z."/>
            <person name="Irish N."/>
            <person name="Irwin J."/>
            <person name="Liu K."/>
            <person name="Mauleon R.P."/>
            <person name="Moore J."/>
            <person name="Morris R."/>
            <person name="Ostergaard L."/>
            <person name="Wang B."/>
            <person name="Wells R."/>
        </authorList>
    </citation>
    <scope>NUCLEOTIDE SEQUENCE [LARGE SCALE GENOMIC DNA]</scope>
    <source>
        <strain evidence="4">R-o-18</strain>
        <tissue evidence="4">Leaf</tissue>
    </source>
</reference>
<dbReference type="Proteomes" id="UP000823674">
    <property type="component" value="Unassembled WGS sequence"/>
</dbReference>
<feature type="region of interest" description="Disordered" evidence="2">
    <location>
        <begin position="515"/>
        <end position="540"/>
    </location>
</feature>
<proteinExistence type="predicted"/>
<feature type="region of interest" description="Disordered" evidence="2">
    <location>
        <begin position="359"/>
        <end position="395"/>
    </location>
</feature>
<dbReference type="SUPFAM" id="SSF57756">
    <property type="entry name" value="Retrovirus zinc finger-like domains"/>
    <property type="match status" value="1"/>
</dbReference>
<dbReference type="PANTHER" id="PTHR35046">
    <property type="entry name" value="ZINC KNUCKLE (CCHC-TYPE) FAMILY PROTEIN"/>
    <property type="match status" value="1"/>
</dbReference>
<dbReference type="PROSITE" id="PS50158">
    <property type="entry name" value="ZF_CCHC"/>
    <property type="match status" value="1"/>
</dbReference>
<feature type="compositionally biased region" description="Basic and acidic residues" evidence="2">
    <location>
        <begin position="464"/>
        <end position="483"/>
    </location>
</feature>
<evidence type="ECO:0000256" key="1">
    <source>
        <dbReference type="PROSITE-ProRule" id="PRU00047"/>
    </source>
</evidence>
<organism evidence="4 5">
    <name type="scientific">Brassica rapa subsp. trilocularis</name>
    <dbReference type="NCBI Taxonomy" id="1813537"/>
    <lineage>
        <taxon>Eukaryota</taxon>
        <taxon>Viridiplantae</taxon>
        <taxon>Streptophyta</taxon>
        <taxon>Embryophyta</taxon>
        <taxon>Tracheophyta</taxon>
        <taxon>Spermatophyta</taxon>
        <taxon>Magnoliopsida</taxon>
        <taxon>eudicotyledons</taxon>
        <taxon>Gunneridae</taxon>
        <taxon>Pentapetalae</taxon>
        <taxon>rosids</taxon>
        <taxon>malvids</taxon>
        <taxon>Brassicales</taxon>
        <taxon>Brassicaceae</taxon>
        <taxon>Brassiceae</taxon>
        <taxon>Brassica</taxon>
    </lineage>
</organism>
<dbReference type="InterPro" id="IPR036875">
    <property type="entry name" value="Znf_CCHC_sf"/>
</dbReference>
<keyword evidence="1" id="KW-0479">Metal-binding</keyword>
<protein>
    <recommendedName>
        <fullName evidence="3">CCHC-type domain-containing protein</fullName>
    </recommendedName>
</protein>
<evidence type="ECO:0000259" key="3">
    <source>
        <dbReference type="PROSITE" id="PS50158"/>
    </source>
</evidence>
<evidence type="ECO:0000256" key="2">
    <source>
        <dbReference type="SAM" id="MobiDB-lite"/>
    </source>
</evidence>
<name>A0ABQ7KIU9_BRACM</name>
<feature type="region of interest" description="Disordered" evidence="2">
    <location>
        <begin position="448"/>
        <end position="485"/>
    </location>
</feature>
<feature type="region of interest" description="Disordered" evidence="2">
    <location>
        <begin position="112"/>
        <end position="134"/>
    </location>
</feature>
<feature type="domain" description="CCHC-type" evidence="3">
    <location>
        <begin position="406"/>
        <end position="422"/>
    </location>
</feature>
<keyword evidence="1" id="KW-0863">Zinc-finger</keyword>